<proteinExistence type="predicted"/>
<evidence type="ECO:0000313" key="1">
    <source>
        <dbReference type="EMBL" id="KAJ8632679.1"/>
    </source>
</evidence>
<gene>
    <name evidence="1" type="ORF">MRB53_026015</name>
</gene>
<organism evidence="1 2">
    <name type="scientific">Persea americana</name>
    <name type="common">Avocado</name>
    <dbReference type="NCBI Taxonomy" id="3435"/>
    <lineage>
        <taxon>Eukaryota</taxon>
        <taxon>Viridiplantae</taxon>
        <taxon>Streptophyta</taxon>
        <taxon>Embryophyta</taxon>
        <taxon>Tracheophyta</taxon>
        <taxon>Spermatophyta</taxon>
        <taxon>Magnoliopsida</taxon>
        <taxon>Magnoliidae</taxon>
        <taxon>Laurales</taxon>
        <taxon>Lauraceae</taxon>
        <taxon>Persea</taxon>
    </lineage>
</organism>
<evidence type="ECO:0000313" key="2">
    <source>
        <dbReference type="Proteomes" id="UP001234297"/>
    </source>
</evidence>
<accession>A0ACC2LH00</accession>
<dbReference type="EMBL" id="CM056816">
    <property type="protein sequence ID" value="KAJ8632679.1"/>
    <property type="molecule type" value="Genomic_DNA"/>
</dbReference>
<keyword evidence="2" id="KW-1185">Reference proteome</keyword>
<sequence length="104" mass="11473">MKKVWERKPYCLFFSISSHVRHGTVVSSWRRMTDGDERHLDLDYLLRQDGSPEPLFALLPVPTLAMSSSTQSGSCPVLAAVLRIKSFSSTVGESRSSANSGSAR</sequence>
<protein>
    <submittedName>
        <fullName evidence="1">Uncharacterized protein</fullName>
    </submittedName>
</protein>
<name>A0ACC2LH00_PERAE</name>
<reference evidence="1 2" key="1">
    <citation type="journal article" date="2022" name="Hortic Res">
        <title>A haplotype resolved chromosomal level avocado genome allows analysis of novel avocado genes.</title>
        <authorList>
            <person name="Nath O."/>
            <person name="Fletcher S.J."/>
            <person name="Hayward A."/>
            <person name="Shaw L.M."/>
            <person name="Masouleh A.K."/>
            <person name="Furtado A."/>
            <person name="Henry R.J."/>
            <person name="Mitter N."/>
        </authorList>
    </citation>
    <scope>NUCLEOTIDE SEQUENCE [LARGE SCALE GENOMIC DNA]</scope>
    <source>
        <strain evidence="2">cv. Hass</strain>
    </source>
</reference>
<comment type="caution">
    <text evidence="1">The sequence shown here is derived from an EMBL/GenBank/DDBJ whole genome shotgun (WGS) entry which is preliminary data.</text>
</comment>
<dbReference type="Proteomes" id="UP001234297">
    <property type="component" value="Chromosome 8"/>
</dbReference>